<dbReference type="SUPFAM" id="SSF57716">
    <property type="entry name" value="Glucocorticoid receptor-like (DNA-binding domain)"/>
    <property type="match status" value="1"/>
</dbReference>
<name>A0A437CGP8_ORYJA</name>
<dbReference type="GO" id="GO:0008270">
    <property type="term" value="F:zinc ion binding"/>
    <property type="evidence" value="ECO:0007669"/>
    <property type="project" value="UniProtKB-KW"/>
</dbReference>
<dbReference type="Gene3D" id="6.20.210.20">
    <property type="entry name" value="THAP domain"/>
    <property type="match status" value="1"/>
</dbReference>
<keyword evidence="9" id="KW-0325">Glycoprotein</keyword>
<dbReference type="OrthoDB" id="7312725at2759"/>
<evidence type="ECO:0000256" key="9">
    <source>
        <dbReference type="ARBA" id="ARBA00023180"/>
    </source>
</evidence>
<dbReference type="SMART" id="SM00980">
    <property type="entry name" value="THAP"/>
    <property type="match status" value="1"/>
</dbReference>
<dbReference type="GO" id="GO:0003677">
    <property type="term" value="F:DNA binding"/>
    <property type="evidence" value="ECO:0007669"/>
    <property type="project" value="UniProtKB-UniRule"/>
</dbReference>
<evidence type="ECO:0000256" key="5">
    <source>
        <dbReference type="ARBA" id="ARBA00022771"/>
    </source>
</evidence>
<dbReference type="InterPro" id="IPR038441">
    <property type="entry name" value="THAP_Znf_sf"/>
</dbReference>
<accession>A0A437CGP8</accession>
<dbReference type="InterPro" id="IPR007671">
    <property type="entry name" value="Selenoprotein-P_N"/>
</dbReference>
<dbReference type="InterPro" id="IPR006612">
    <property type="entry name" value="THAP_Znf"/>
</dbReference>
<evidence type="ECO:0000256" key="8">
    <source>
        <dbReference type="ARBA" id="ARBA00023125"/>
    </source>
</evidence>
<sequence>MGVCSAPHCSNSSYIGKQLFRFPKDPERKKKWVVNCQRDFEPTPHSRLCQDHFEQSQFEEIAKSSAGRKKLKPNAIPTLFCVKNPTYPAITTPYIRLLPLRDEPEEKEIIYKDHGYARHTPLPGMGEENVAAEQDPCLECELLKKQLDEETQQTLRLKQEVRAMKKRLYRLSRIEMGLQSFLYEDQIRALSLPKRSRRAVWSPETILEARNIRSIVGTKGYDYLREIGYPLPSYRTLCNRVETKLMVTTDMNCEELNELHLGFMASCESPIEGVGDHEEEELIGKTERGIFSPSGPTMLRLCSALPALLWASLFVLSAASKICEPAPYWDIAGQASKIGSLRDKLIKKNITGVSFMIVNELEAHSQAMYWKLKKKAPPGVPVYQQSLLQTDVWEILDGDKDDFLIYDRCGLLTYHIVLPNSFLRNPDVENGILSTYTQDICNCSANSTLSGDGSTFTRNSSQPNNGRPANDSEVETTILKTSSAGIKCTDLLILSHK</sequence>
<feature type="domain" description="THAP-type" evidence="13">
    <location>
        <begin position="1"/>
        <end position="80"/>
    </location>
</feature>
<proteinExistence type="predicted"/>
<evidence type="ECO:0000313" key="15">
    <source>
        <dbReference type="Proteomes" id="UP000283210"/>
    </source>
</evidence>
<evidence type="ECO:0000313" key="14">
    <source>
        <dbReference type="EMBL" id="RVE61544.1"/>
    </source>
</evidence>
<evidence type="ECO:0000256" key="10">
    <source>
        <dbReference type="PROSITE-ProRule" id="PRU00309"/>
    </source>
</evidence>
<evidence type="ECO:0000256" key="11">
    <source>
        <dbReference type="SAM" id="Coils"/>
    </source>
</evidence>
<dbReference type="GO" id="GO:0001887">
    <property type="term" value="P:selenium compound metabolic process"/>
    <property type="evidence" value="ECO:0007669"/>
    <property type="project" value="TreeGrafter"/>
</dbReference>
<dbReference type="InterPro" id="IPR037941">
    <property type="entry name" value="SeP"/>
</dbReference>
<keyword evidence="8 10" id="KW-0238">DNA-binding</keyword>
<evidence type="ECO:0000256" key="12">
    <source>
        <dbReference type="SAM" id="MobiDB-lite"/>
    </source>
</evidence>
<feature type="compositionally biased region" description="Polar residues" evidence="12">
    <location>
        <begin position="451"/>
        <end position="467"/>
    </location>
</feature>
<keyword evidence="11" id="KW-0175">Coiled coil</keyword>
<keyword evidence="5 10" id="KW-0863">Zinc-finger</keyword>
<dbReference type="EMBL" id="CM012453">
    <property type="protein sequence ID" value="RVE61544.1"/>
    <property type="molecule type" value="Genomic_DNA"/>
</dbReference>
<dbReference type="AlphaFoldDB" id="A0A437CGP8"/>
<dbReference type="Pfam" id="PF05485">
    <property type="entry name" value="THAP"/>
    <property type="match status" value="1"/>
</dbReference>
<dbReference type="GO" id="GO:0008430">
    <property type="term" value="F:selenium binding"/>
    <property type="evidence" value="ECO:0007669"/>
    <property type="project" value="InterPro"/>
</dbReference>
<organism evidence="14 15">
    <name type="scientific">Oryzias javanicus</name>
    <name type="common">Javanese ricefish</name>
    <name type="synonym">Aplocheilus javanicus</name>
    <dbReference type="NCBI Taxonomy" id="123683"/>
    <lineage>
        <taxon>Eukaryota</taxon>
        <taxon>Metazoa</taxon>
        <taxon>Chordata</taxon>
        <taxon>Craniata</taxon>
        <taxon>Vertebrata</taxon>
        <taxon>Euteleostomi</taxon>
        <taxon>Actinopterygii</taxon>
        <taxon>Neopterygii</taxon>
        <taxon>Teleostei</taxon>
        <taxon>Neoteleostei</taxon>
        <taxon>Acanthomorphata</taxon>
        <taxon>Ovalentaria</taxon>
        <taxon>Atherinomorphae</taxon>
        <taxon>Beloniformes</taxon>
        <taxon>Adrianichthyidae</taxon>
        <taxon>Oryziinae</taxon>
        <taxon>Oryzias</taxon>
    </lineage>
</organism>
<reference evidence="14 15" key="1">
    <citation type="submission" date="2018-11" db="EMBL/GenBank/DDBJ databases">
        <authorList>
            <person name="Lopez-Roques C."/>
            <person name="Donnadieu C."/>
            <person name="Bouchez O."/>
            <person name="Klopp C."/>
            <person name="Cabau C."/>
            <person name="Zahm M."/>
        </authorList>
    </citation>
    <scope>NUCLEOTIDE SEQUENCE [LARGE SCALE GENOMIC DNA]</scope>
    <source>
        <strain evidence="14">RS831</strain>
        <tissue evidence="14">Whole body</tissue>
    </source>
</reference>
<keyword evidence="3" id="KW-0479">Metal-binding</keyword>
<dbReference type="Pfam" id="PF04592">
    <property type="entry name" value="SelP_N"/>
    <property type="match status" value="1"/>
</dbReference>
<keyword evidence="4" id="KW-0732">Signal</keyword>
<feature type="coiled-coil region" evidence="11">
    <location>
        <begin position="140"/>
        <end position="167"/>
    </location>
</feature>
<evidence type="ECO:0000256" key="6">
    <source>
        <dbReference type="ARBA" id="ARBA00022833"/>
    </source>
</evidence>
<evidence type="ECO:0000256" key="1">
    <source>
        <dbReference type="ARBA" id="ARBA00004613"/>
    </source>
</evidence>
<dbReference type="SMART" id="SM00692">
    <property type="entry name" value="DM3"/>
    <property type="match status" value="1"/>
</dbReference>
<dbReference type="PANTHER" id="PTHR10105">
    <property type="entry name" value="SELENOPROTEIN P"/>
    <property type="match status" value="1"/>
</dbReference>
<keyword evidence="15" id="KW-1185">Reference proteome</keyword>
<reference evidence="14 15" key="2">
    <citation type="submission" date="2019-01" db="EMBL/GenBank/DDBJ databases">
        <title>A chromosome length genome reference of the Java medaka (oryzias javanicus).</title>
        <authorList>
            <person name="Herpin A."/>
            <person name="Takehana Y."/>
            <person name="Naruse K."/>
            <person name="Ansai S."/>
            <person name="Kawaguchi M."/>
        </authorList>
    </citation>
    <scope>NUCLEOTIDE SEQUENCE [LARGE SCALE GENOMIC DNA]</scope>
    <source>
        <strain evidence="14">RS831</strain>
        <tissue evidence="14">Whole body</tissue>
    </source>
</reference>
<dbReference type="PANTHER" id="PTHR10105:SF4">
    <property type="entry name" value="SELENOPROTEIN P2"/>
    <property type="match status" value="1"/>
</dbReference>
<gene>
    <name evidence="14" type="ORF">OJAV_G00172820</name>
</gene>
<keyword evidence="6" id="KW-0862">Zinc</keyword>
<feature type="region of interest" description="Disordered" evidence="12">
    <location>
        <begin position="451"/>
        <end position="473"/>
    </location>
</feature>
<evidence type="ECO:0000259" key="13">
    <source>
        <dbReference type="PROSITE" id="PS50950"/>
    </source>
</evidence>
<evidence type="ECO:0000256" key="3">
    <source>
        <dbReference type="ARBA" id="ARBA00022723"/>
    </source>
</evidence>
<evidence type="ECO:0000256" key="4">
    <source>
        <dbReference type="ARBA" id="ARBA00022729"/>
    </source>
</evidence>
<protein>
    <recommendedName>
        <fullName evidence="13">THAP-type domain-containing protein</fullName>
    </recommendedName>
</protein>
<evidence type="ECO:0000256" key="2">
    <source>
        <dbReference type="ARBA" id="ARBA00022525"/>
    </source>
</evidence>
<keyword evidence="2" id="KW-0964">Secreted</keyword>
<dbReference type="PROSITE" id="PS50950">
    <property type="entry name" value="ZF_THAP"/>
    <property type="match status" value="1"/>
</dbReference>
<dbReference type="Proteomes" id="UP000283210">
    <property type="component" value="Chromosome 17"/>
</dbReference>
<evidence type="ECO:0000256" key="7">
    <source>
        <dbReference type="ARBA" id="ARBA00022933"/>
    </source>
</evidence>
<comment type="subcellular location">
    <subcellularLocation>
        <location evidence="1">Secreted</location>
    </subcellularLocation>
</comment>
<keyword evidence="7" id="KW-0712">Selenocysteine</keyword>
<dbReference type="GO" id="GO:0005576">
    <property type="term" value="C:extracellular region"/>
    <property type="evidence" value="ECO:0007669"/>
    <property type="project" value="UniProtKB-SubCell"/>
</dbReference>